<name>A0A9D1KUF8_9FIRM</name>
<evidence type="ECO:0000313" key="3">
    <source>
        <dbReference type="Proteomes" id="UP000824159"/>
    </source>
</evidence>
<comment type="caution">
    <text evidence="2">The sequence shown here is derived from an EMBL/GenBank/DDBJ whole genome shotgun (WGS) entry which is preliminary data.</text>
</comment>
<keyword evidence="1" id="KW-1133">Transmembrane helix</keyword>
<sequence length="57" mass="6576">MDMIKDWVSSLFIIILATTFIEMLIPETSMGKYVKFVFSLIIMATIMYPVIHLAGKY</sequence>
<proteinExistence type="predicted"/>
<reference evidence="2" key="1">
    <citation type="submission" date="2020-10" db="EMBL/GenBank/DDBJ databases">
        <authorList>
            <person name="Gilroy R."/>
        </authorList>
    </citation>
    <scope>NUCLEOTIDE SEQUENCE</scope>
    <source>
        <strain evidence="2">CHK176-22527</strain>
    </source>
</reference>
<protein>
    <submittedName>
        <fullName evidence="2">Stage III sporulation protein AF</fullName>
    </submittedName>
</protein>
<dbReference type="Proteomes" id="UP000824159">
    <property type="component" value="Unassembled WGS sequence"/>
</dbReference>
<reference evidence="2" key="2">
    <citation type="journal article" date="2021" name="PeerJ">
        <title>Extensive microbial diversity within the chicken gut microbiome revealed by metagenomics and culture.</title>
        <authorList>
            <person name="Gilroy R."/>
            <person name="Ravi A."/>
            <person name="Getino M."/>
            <person name="Pursley I."/>
            <person name="Horton D.L."/>
            <person name="Alikhan N.F."/>
            <person name="Baker D."/>
            <person name="Gharbi K."/>
            <person name="Hall N."/>
            <person name="Watson M."/>
            <person name="Adriaenssens E.M."/>
            <person name="Foster-Nyarko E."/>
            <person name="Jarju S."/>
            <person name="Secka A."/>
            <person name="Antonio M."/>
            <person name="Oren A."/>
            <person name="Chaudhuri R.R."/>
            <person name="La Ragione R."/>
            <person name="Hildebrand F."/>
            <person name="Pallen M.J."/>
        </authorList>
    </citation>
    <scope>NUCLEOTIDE SEQUENCE</scope>
    <source>
        <strain evidence="2">CHK176-22527</strain>
    </source>
</reference>
<dbReference type="Pfam" id="PF09581">
    <property type="entry name" value="Spore_III_AF"/>
    <property type="match status" value="1"/>
</dbReference>
<dbReference type="EMBL" id="DVLX01000077">
    <property type="protein sequence ID" value="HIT99786.1"/>
    <property type="molecule type" value="Genomic_DNA"/>
</dbReference>
<keyword evidence="1" id="KW-0812">Transmembrane</keyword>
<feature type="transmembrane region" description="Helical" evidence="1">
    <location>
        <begin position="7"/>
        <end position="25"/>
    </location>
</feature>
<dbReference type="InterPro" id="IPR014245">
    <property type="entry name" value="Spore_III_AF"/>
</dbReference>
<keyword evidence="1" id="KW-0472">Membrane</keyword>
<dbReference type="AlphaFoldDB" id="A0A9D1KUF8"/>
<accession>A0A9D1KUF8</accession>
<feature type="transmembrane region" description="Helical" evidence="1">
    <location>
        <begin position="37"/>
        <end position="55"/>
    </location>
</feature>
<organism evidence="2 3">
    <name type="scientific">Candidatus Allocopromorpha excrementavium</name>
    <dbReference type="NCBI Taxonomy" id="2840741"/>
    <lineage>
        <taxon>Bacteria</taxon>
        <taxon>Bacillati</taxon>
        <taxon>Bacillota</taxon>
        <taxon>Clostridia</taxon>
        <taxon>Eubacteriales</taxon>
        <taxon>Eubacteriaceae</taxon>
        <taxon>Eubacteriaceae incertae sedis</taxon>
        <taxon>Candidatus Allocopromorpha</taxon>
    </lineage>
</organism>
<evidence type="ECO:0000256" key="1">
    <source>
        <dbReference type="SAM" id="Phobius"/>
    </source>
</evidence>
<evidence type="ECO:0000313" key="2">
    <source>
        <dbReference type="EMBL" id="HIT99786.1"/>
    </source>
</evidence>
<gene>
    <name evidence="2" type="ORF">IAD12_06000</name>
</gene>